<protein>
    <submittedName>
        <fullName evidence="1">Uncharacterized protein</fullName>
    </submittedName>
</protein>
<evidence type="ECO:0000313" key="2">
    <source>
        <dbReference type="Proteomes" id="UP000035054"/>
    </source>
</evidence>
<gene>
    <name evidence="1" type="ORF">TH68_07870</name>
</gene>
<sequence length="97" mass="10819">MPVISWGCPARGGGRDDLFCSLGPGPLLSPQKQAVSDQQAAPTSGLWPSFWWQPRTLEELHEQVRAEDQGLLLTQLFQLQLDGAVRSLPGLRWVRIR</sequence>
<reference evidence="1 2" key="1">
    <citation type="submission" date="2015-01" db="EMBL/GenBank/DDBJ databases">
        <title>Lifestyle Evolution in Cyanobacterial Symbionts of Sponges.</title>
        <authorList>
            <person name="Burgsdorf I."/>
            <person name="Slaby B.M."/>
            <person name="Handley K.M."/>
            <person name="Haber M."/>
            <person name="Blom J."/>
            <person name="Marshall C.W."/>
            <person name="Gilbert J.A."/>
            <person name="Hentschel U."/>
            <person name="Steindler L."/>
        </authorList>
    </citation>
    <scope>NUCLEOTIDE SEQUENCE [LARGE SCALE GENOMIC DNA]</scope>
    <source>
        <strain evidence="1">142</strain>
    </source>
</reference>
<dbReference type="AlphaFoldDB" id="A0A6N3X7C7"/>
<dbReference type="EMBL" id="JXUO01000256">
    <property type="protein sequence ID" value="KKZ12139.1"/>
    <property type="molecule type" value="Genomic_DNA"/>
</dbReference>
<evidence type="ECO:0000313" key="1">
    <source>
        <dbReference type="EMBL" id="KKZ12139.1"/>
    </source>
</evidence>
<accession>A0A6N3X7C7</accession>
<proteinExistence type="predicted"/>
<comment type="caution">
    <text evidence="1">The sequence shown here is derived from an EMBL/GenBank/DDBJ whole genome shotgun (WGS) entry which is preliminary data.</text>
</comment>
<dbReference type="Proteomes" id="UP000035054">
    <property type="component" value="Unassembled WGS sequence"/>
</dbReference>
<name>A0A6N3X7C7_9SYNE</name>
<organism evidence="1 2">
    <name type="scientific">Candidatus Synechococcus spongiarum 142</name>
    <dbReference type="NCBI Taxonomy" id="1608213"/>
    <lineage>
        <taxon>Bacteria</taxon>
        <taxon>Bacillati</taxon>
        <taxon>Cyanobacteriota</taxon>
        <taxon>Cyanophyceae</taxon>
        <taxon>Synechococcales</taxon>
        <taxon>Synechococcaceae</taxon>
        <taxon>Synechococcus</taxon>
    </lineage>
</organism>